<protein>
    <recommendedName>
        <fullName evidence="3">YD repeat-containing protein</fullName>
    </recommendedName>
</protein>
<comment type="caution">
    <text evidence="1">The sequence shown here is derived from an EMBL/GenBank/DDBJ whole genome shotgun (WGS) entry which is preliminary data.</text>
</comment>
<dbReference type="Proteomes" id="UP001500841">
    <property type="component" value="Unassembled WGS sequence"/>
</dbReference>
<accession>A0ABP7WG99</accession>
<dbReference type="PROSITE" id="PS51257">
    <property type="entry name" value="PROKAR_LIPOPROTEIN"/>
    <property type="match status" value="1"/>
</dbReference>
<proteinExistence type="predicted"/>
<gene>
    <name evidence="1" type="ORF">GCM10022392_06920</name>
</gene>
<reference evidence="2" key="1">
    <citation type="journal article" date="2019" name="Int. J. Syst. Evol. Microbiol.">
        <title>The Global Catalogue of Microorganisms (GCM) 10K type strain sequencing project: providing services to taxonomists for standard genome sequencing and annotation.</title>
        <authorList>
            <consortium name="The Broad Institute Genomics Platform"/>
            <consortium name="The Broad Institute Genome Sequencing Center for Infectious Disease"/>
            <person name="Wu L."/>
            <person name="Ma J."/>
        </authorList>
    </citation>
    <scope>NUCLEOTIDE SEQUENCE [LARGE SCALE GENOMIC DNA]</scope>
    <source>
        <strain evidence="2">JCM 17085</strain>
    </source>
</reference>
<name>A0ABP7WG99_9SPHI</name>
<dbReference type="EMBL" id="BAABCV010000002">
    <property type="protein sequence ID" value="GAA4088327.1"/>
    <property type="molecule type" value="Genomic_DNA"/>
</dbReference>
<evidence type="ECO:0000313" key="2">
    <source>
        <dbReference type="Proteomes" id="UP001500841"/>
    </source>
</evidence>
<keyword evidence="2" id="KW-1185">Reference proteome</keyword>
<organism evidence="1 2">
    <name type="scientific">Mucilaginibacter panaciglaebae</name>
    <dbReference type="NCBI Taxonomy" id="502331"/>
    <lineage>
        <taxon>Bacteria</taxon>
        <taxon>Pseudomonadati</taxon>
        <taxon>Bacteroidota</taxon>
        <taxon>Sphingobacteriia</taxon>
        <taxon>Sphingobacteriales</taxon>
        <taxon>Sphingobacteriaceae</taxon>
        <taxon>Mucilaginibacter</taxon>
    </lineage>
</organism>
<dbReference type="Gene3D" id="2.180.10.10">
    <property type="entry name" value="RHS repeat-associated core"/>
    <property type="match status" value="1"/>
</dbReference>
<evidence type="ECO:0008006" key="3">
    <source>
        <dbReference type="Google" id="ProtNLM"/>
    </source>
</evidence>
<dbReference type="RefSeq" id="WP_345101053.1">
    <property type="nucleotide sequence ID" value="NZ_BAABCV010000002.1"/>
</dbReference>
<sequence>MKTKNHLMLVALFFALLSSCKKSDSTKDGGQTTSKKKYLTQIIAVNGSTTTITKYTYDIQHRLAAISSSAVTDTYTYTTEGVKIINESFSAGTSRTLEFQYQDGKVTTCNVTSYSSPSTGSTRTTATYTFVYSGDKVSEIHYDGHLALYTYDGNNNITAIKFDSGDTTTYSYDNKPNMFTAAAPKFAFILADFNDRFSPNNIVQYTGARTGPGITTIKYNYDSDGYPNSAAKTNDTASYLNTNYSYTYTEM</sequence>
<evidence type="ECO:0000313" key="1">
    <source>
        <dbReference type="EMBL" id="GAA4088327.1"/>
    </source>
</evidence>